<dbReference type="EMBL" id="JAUUUU010000003">
    <property type="protein sequence ID" value="MDP1520843.1"/>
    <property type="molecule type" value="Genomic_DNA"/>
</dbReference>
<dbReference type="Pfam" id="PF04321">
    <property type="entry name" value="RmlD_sub_bind"/>
    <property type="match status" value="1"/>
</dbReference>
<dbReference type="PANTHER" id="PTHR48079">
    <property type="entry name" value="PROTEIN YEEZ"/>
    <property type="match status" value="1"/>
</dbReference>
<dbReference type="InterPro" id="IPR036291">
    <property type="entry name" value="NAD(P)-bd_dom_sf"/>
</dbReference>
<dbReference type="InterPro" id="IPR029903">
    <property type="entry name" value="RmlD-like-bd"/>
</dbReference>
<dbReference type="InterPro" id="IPR051783">
    <property type="entry name" value="NAD(P)-dependent_oxidoreduct"/>
</dbReference>
<reference evidence="2" key="2">
    <citation type="submission" date="2023-08" db="EMBL/GenBank/DDBJ databases">
        <authorList>
            <person name="Luo J."/>
        </authorList>
    </citation>
    <scope>NUCLEOTIDE SEQUENCE</scope>
    <source>
        <strain evidence="2">DSM 25064</strain>
    </source>
</reference>
<dbReference type="RefSeq" id="WP_305170425.1">
    <property type="nucleotide sequence ID" value="NZ_JAUUUU010000003.1"/>
</dbReference>
<evidence type="ECO:0000259" key="1">
    <source>
        <dbReference type="Pfam" id="PF04321"/>
    </source>
</evidence>
<evidence type="ECO:0000313" key="2">
    <source>
        <dbReference type="EMBL" id="MDP1520843.1"/>
    </source>
</evidence>
<keyword evidence="3" id="KW-1185">Reference proteome</keyword>
<dbReference type="GO" id="GO:0005737">
    <property type="term" value="C:cytoplasm"/>
    <property type="evidence" value="ECO:0007669"/>
    <property type="project" value="TreeGrafter"/>
</dbReference>
<dbReference type="AlphaFoldDB" id="A0AAW8B7Y6"/>
<protein>
    <submittedName>
        <fullName evidence="2">Sugar nucleotide-binding protein</fullName>
    </submittedName>
</protein>
<dbReference type="Gene3D" id="3.40.50.720">
    <property type="entry name" value="NAD(P)-binding Rossmann-like Domain"/>
    <property type="match status" value="1"/>
</dbReference>
<dbReference type="PANTHER" id="PTHR48079:SF6">
    <property type="entry name" value="NAD(P)-BINDING DOMAIN-CONTAINING PROTEIN-RELATED"/>
    <property type="match status" value="1"/>
</dbReference>
<dbReference type="GO" id="GO:0004029">
    <property type="term" value="F:aldehyde dehydrogenase (NAD+) activity"/>
    <property type="evidence" value="ECO:0007669"/>
    <property type="project" value="TreeGrafter"/>
</dbReference>
<name>A0AAW8B7Y6_9GAMM</name>
<evidence type="ECO:0000313" key="3">
    <source>
        <dbReference type="Proteomes" id="UP001178354"/>
    </source>
</evidence>
<reference evidence="2" key="1">
    <citation type="journal article" date="2010" name="Int. J. Syst. Evol. Microbiol.">
        <title>Porticoccus litoralis gen. nov., sp. nov., a gammaproteobacterium isolated from the Yellow Sea.</title>
        <authorList>
            <person name="Oh H.M."/>
            <person name="Kim H."/>
            <person name="Kim K.M."/>
            <person name="Min G.S."/>
            <person name="Cho J.C."/>
        </authorList>
    </citation>
    <scope>NUCLEOTIDE SEQUENCE</scope>
    <source>
        <strain evidence="2">DSM 25064</strain>
    </source>
</reference>
<comment type="caution">
    <text evidence="2">The sequence shown here is derived from an EMBL/GenBank/DDBJ whole genome shotgun (WGS) entry which is preliminary data.</text>
</comment>
<dbReference type="SUPFAM" id="SSF51735">
    <property type="entry name" value="NAD(P)-binding Rossmann-fold domains"/>
    <property type="match status" value="1"/>
</dbReference>
<organism evidence="2 3">
    <name type="scientific">Porticoccus litoralis</name>
    <dbReference type="NCBI Taxonomy" id="434086"/>
    <lineage>
        <taxon>Bacteria</taxon>
        <taxon>Pseudomonadati</taxon>
        <taxon>Pseudomonadota</taxon>
        <taxon>Gammaproteobacteria</taxon>
        <taxon>Cellvibrionales</taxon>
        <taxon>Porticoccaceae</taxon>
        <taxon>Porticoccus</taxon>
    </lineage>
</organism>
<gene>
    <name evidence="2" type="ORF">Q8A57_07680</name>
</gene>
<proteinExistence type="predicted"/>
<dbReference type="Proteomes" id="UP001178354">
    <property type="component" value="Unassembled WGS sequence"/>
</dbReference>
<feature type="domain" description="RmlD-like substrate binding" evidence="1">
    <location>
        <begin position="45"/>
        <end position="260"/>
    </location>
</feature>
<sequence length="295" mass="32709">MKVLFLGCGDIGLRAIDQLQEKNRQQGAGFVCHGARRQINRLPESLSRSSVDICDSESLTTLLDEHRFDAVVVTLTPLAMSDEGYRDSYVAGARSLSLAVQHAVHPPGLVVWISSSGVYGQDQGEWVDEESATRPVSYRGKRLLEAEDIIQALPITSCIVRFSGIYGPGRGRLLQQVREGRLAPPQPVQWSNRIHADDAAGVLVHLLGKYKHGENIEPLYLATDNEPIVIHEVHVWLAREMGVDGLSPAAEKTSLVVRGGNRRCNNQRLRDSGFVFRYPTFREGYRELLSPTDGE</sequence>
<accession>A0AAW8B7Y6</accession>